<keyword evidence="2" id="KW-0472">Membrane</keyword>
<dbReference type="InterPro" id="IPR000184">
    <property type="entry name" value="Bac_surfAg_D15"/>
</dbReference>
<evidence type="ECO:0000256" key="3">
    <source>
        <dbReference type="SAM" id="SignalP"/>
    </source>
</evidence>
<dbReference type="AlphaFoldDB" id="A0A0J1JRM9"/>
<dbReference type="STRING" id="320778.ABT57_23025"/>
<dbReference type="GO" id="GO:0019867">
    <property type="term" value="C:outer membrane"/>
    <property type="evidence" value="ECO:0007669"/>
    <property type="project" value="InterPro"/>
</dbReference>
<keyword evidence="3" id="KW-0732">Signal</keyword>
<feature type="signal peptide" evidence="3">
    <location>
        <begin position="1"/>
        <end position="23"/>
    </location>
</feature>
<evidence type="ECO:0000313" key="5">
    <source>
        <dbReference type="EMBL" id="KLV04912.1"/>
    </source>
</evidence>
<evidence type="ECO:0000256" key="1">
    <source>
        <dbReference type="ARBA" id="ARBA00004370"/>
    </source>
</evidence>
<dbReference type="EMBL" id="LDOU01000031">
    <property type="protein sequence ID" value="KLV04912.1"/>
    <property type="molecule type" value="Genomic_DNA"/>
</dbReference>
<reference evidence="5 6" key="1">
    <citation type="submission" date="2015-05" db="EMBL/GenBank/DDBJ databases">
        <title>Photobacterium galathea sp. nov.</title>
        <authorList>
            <person name="Machado H."/>
            <person name="Gram L."/>
        </authorList>
    </citation>
    <scope>NUCLEOTIDE SEQUENCE [LARGE SCALE GENOMIC DNA]</scope>
    <source>
        <strain evidence="5 6">DSM 22954</strain>
    </source>
</reference>
<evidence type="ECO:0000259" key="4">
    <source>
        <dbReference type="Pfam" id="PF01103"/>
    </source>
</evidence>
<name>A0A0J1JRM9_9GAMM</name>
<organism evidence="5 6">
    <name type="scientific">Photobacterium ganghwense</name>
    <dbReference type="NCBI Taxonomy" id="320778"/>
    <lineage>
        <taxon>Bacteria</taxon>
        <taxon>Pseudomonadati</taxon>
        <taxon>Pseudomonadota</taxon>
        <taxon>Gammaproteobacteria</taxon>
        <taxon>Vibrionales</taxon>
        <taxon>Vibrionaceae</taxon>
        <taxon>Photobacterium</taxon>
    </lineage>
</organism>
<comment type="caution">
    <text evidence="5">The sequence shown here is derived from an EMBL/GenBank/DDBJ whole genome shotgun (WGS) entry which is preliminary data.</text>
</comment>
<dbReference type="OrthoDB" id="6189026at2"/>
<evidence type="ECO:0000256" key="2">
    <source>
        <dbReference type="ARBA" id="ARBA00023136"/>
    </source>
</evidence>
<sequence>MSDKPFRAVAIAAAWLFSVVVQANDDGIKINTGHLEENGELSWARDYAVVPFAFYTDNFGFAAGMAGVVKGAWQPQASVFGAGVMGTKGTWMTYLRGDNFQPGADSRWLLGGDAYNADFQDIDFYLGAAAGNNSSADDAVTASAYDARYRLFARYIFPLGSATENPLRSLALERPVTGHVPWQSGITSVEFRPFYFSRRFHDSPPLPDSEFAPADEVWGLETRLEWDNLNNEHNPTKGSLSQLTVTVDPGSDDRASWWQWELSQSWFWDLGPAGEVFDQQVLAVNAYLSDVPGWNQSESVNGNSLYHRPPEFARASLGGLFRLRSYQGGRFTDRSAISYSVEYRVMPDWQPLGGWPVFNWYDVPWWQWVVFADAGRVADEFNLATLNKAMRWSAGGAVRFQVEGVVVRAEMAWGEEDSRFAVMVNQPF</sequence>
<feature type="chain" id="PRO_5005253728" description="Bacterial surface antigen (D15) domain-containing protein" evidence="3">
    <location>
        <begin position="24"/>
        <end position="428"/>
    </location>
</feature>
<dbReference type="PATRIC" id="fig|320778.3.peg.4925"/>
<accession>A0A0J1JRM9</accession>
<gene>
    <name evidence="5" type="ORF">ABT57_23025</name>
</gene>
<feature type="domain" description="Bacterial surface antigen (D15)" evidence="4">
    <location>
        <begin position="216"/>
        <end position="402"/>
    </location>
</feature>
<dbReference type="Gene3D" id="2.40.160.50">
    <property type="entry name" value="membrane protein fhac: a member of the omp85/tpsb transporter family"/>
    <property type="match status" value="1"/>
</dbReference>
<protein>
    <recommendedName>
        <fullName evidence="4">Bacterial surface antigen (D15) domain-containing protein</fullName>
    </recommendedName>
</protein>
<proteinExistence type="predicted"/>
<dbReference type="Proteomes" id="UP000035909">
    <property type="component" value="Unassembled WGS sequence"/>
</dbReference>
<comment type="subcellular location">
    <subcellularLocation>
        <location evidence="1">Membrane</location>
    </subcellularLocation>
</comment>
<evidence type="ECO:0000313" key="6">
    <source>
        <dbReference type="Proteomes" id="UP000035909"/>
    </source>
</evidence>
<keyword evidence="6" id="KW-1185">Reference proteome</keyword>
<dbReference type="Pfam" id="PF01103">
    <property type="entry name" value="Omp85"/>
    <property type="match status" value="1"/>
</dbReference>